<dbReference type="AlphaFoldDB" id="A0A197JM98"/>
<organism evidence="1 2">
    <name type="scientific">Linnemannia elongata AG-77</name>
    <dbReference type="NCBI Taxonomy" id="1314771"/>
    <lineage>
        <taxon>Eukaryota</taxon>
        <taxon>Fungi</taxon>
        <taxon>Fungi incertae sedis</taxon>
        <taxon>Mucoromycota</taxon>
        <taxon>Mortierellomycotina</taxon>
        <taxon>Mortierellomycetes</taxon>
        <taxon>Mortierellales</taxon>
        <taxon>Mortierellaceae</taxon>
        <taxon>Linnemannia</taxon>
    </lineage>
</organism>
<evidence type="ECO:0000313" key="1">
    <source>
        <dbReference type="EMBL" id="OAQ25489.1"/>
    </source>
</evidence>
<keyword evidence="2" id="KW-1185">Reference proteome</keyword>
<dbReference type="Proteomes" id="UP000078512">
    <property type="component" value="Unassembled WGS sequence"/>
</dbReference>
<evidence type="ECO:0000313" key="2">
    <source>
        <dbReference type="Proteomes" id="UP000078512"/>
    </source>
</evidence>
<protein>
    <submittedName>
        <fullName evidence="1">Uncharacterized protein</fullName>
    </submittedName>
</protein>
<dbReference type="OrthoDB" id="2446365at2759"/>
<dbReference type="EMBL" id="KV442078">
    <property type="protein sequence ID" value="OAQ25489.1"/>
    <property type="molecule type" value="Genomic_DNA"/>
</dbReference>
<name>A0A197JM98_9FUNG</name>
<gene>
    <name evidence="1" type="ORF">K457DRAFT_900837</name>
</gene>
<reference evidence="1 2" key="1">
    <citation type="submission" date="2016-05" db="EMBL/GenBank/DDBJ databases">
        <title>Genome sequencing reveals origins of a unique bacterial endosymbiosis in the earliest lineages of terrestrial Fungi.</title>
        <authorList>
            <consortium name="DOE Joint Genome Institute"/>
            <person name="Uehling J."/>
            <person name="Gryganskyi A."/>
            <person name="Hameed K."/>
            <person name="Tschaplinski T."/>
            <person name="Misztal P."/>
            <person name="Wu S."/>
            <person name="Desiro A."/>
            <person name="Vande Pol N."/>
            <person name="Du Z.-Y."/>
            <person name="Zienkiewicz A."/>
            <person name="Zienkiewicz K."/>
            <person name="Morin E."/>
            <person name="Tisserant E."/>
            <person name="Splivallo R."/>
            <person name="Hainaut M."/>
            <person name="Henrissat B."/>
            <person name="Ohm R."/>
            <person name="Kuo A."/>
            <person name="Yan J."/>
            <person name="Lipzen A."/>
            <person name="Nolan M."/>
            <person name="Labutti K."/>
            <person name="Barry K."/>
            <person name="Goldstein A."/>
            <person name="Labbe J."/>
            <person name="Schadt C."/>
            <person name="Tuskan G."/>
            <person name="Grigoriev I."/>
            <person name="Martin F."/>
            <person name="Vilgalys R."/>
            <person name="Bonito G."/>
        </authorList>
    </citation>
    <scope>NUCLEOTIDE SEQUENCE [LARGE SCALE GENOMIC DNA]</scope>
    <source>
        <strain evidence="1 2">AG-77</strain>
    </source>
</reference>
<accession>A0A197JM98</accession>
<proteinExistence type="predicted"/>
<sequence>MTTTMTVAHICLTTDHDMDRLLAQQSSRIVKCAQKYGPDRVTILLMVQSGHLSCLQTLEHFLLDTMSAMDPTPAVTTPRWLTSRSITATATTTSTLAPVSLWGIPNVIACQSPEVTTDYLSKLLVPSHSSATVLPRGQISQEDHANNISKPTWLSAALATSSGNPLYSLQDATRLEQGLGTIQNAVLATPAQLQNTCLLTQQTSKAIYDFFNTDQPI</sequence>